<keyword evidence="1" id="KW-0472">Membrane</keyword>
<proteinExistence type="predicted"/>
<reference evidence="3" key="2">
    <citation type="submission" date="2020-12" db="UniProtKB">
        <authorList>
            <consortium name="WormBaseParasite"/>
        </authorList>
    </citation>
    <scope>IDENTIFICATION</scope>
</reference>
<dbReference type="Proteomes" id="UP000006672">
    <property type="component" value="Unassembled WGS sequence"/>
</dbReference>
<evidence type="ECO:0000313" key="3">
    <source>
        <dbReference type="WBParaSite" id="Bm18601.1"/>
    </source>
</evidence>
<protein>
    <submittedName>
        <fullName evidence="3">Uncharacterized protein</fullName>
    </submittedName>
</protein>
<keyword evidence="1" id="KW-1133">Transmembrane helix</keyword>
<keyword evidence="2" id="KW-1185">Reference proteome</keyword>
<accession>A0A7I4KBS0</accession>
<evidence type="ECO:0000256" key="1">
    <source>
        <dbReference type="SAM" id="Phobius"/>
    </source>
</evidence>
<sequence length="231" mass="26558">MVAFHQVHSGKFYRSIRFILRRKPCLYITAILCLSAVILALLLLGAIKFYNSSVRELRVARREEKILARYINRIDFFHCNYNFSSEADIEQCNACGDASFVHLPVRTLNNLDVTCVDLSHWTKCFDENVECNSLANLPYQQCEGLRGIPVRESEAISSDLFVKLLTANITLLMNETVVSQQIVALCPRCHFFGRPYQSSMGTCVQKLHTMRPGWPMQFQWCDWYQPSDGCI</sequence>
<keyword evidence="1" id="KW-0812">Transmembrane</keyword>
<organism evidence="2 3">
    <name type="scientific">Brugia malayi</name>
    <name type="common">Filarial nematode worm</name>
    <dbReference type="NCBI Taxonomy" id="6279"/>
    <lineage>
        <taxon>Eukaryota</taxon>
        <taxon>Metazoa</taxon>
        <taxon>Ecdysozoa</taxon>
        <taxon>Nematoda</taxon>
        <taxon>Chromadorea</taxon>
        <taxon>Rhabditida</taxon>
        <taxon>Spirurina</taxon>
        <taxon>Spiruromorpha</taxon>
        <taxon>Filarioidea</taxon>
        <taxon>Onchocercidae</taxon>
        <taxon>Brugia</taxon>
    </lineage>
</organism>
<dbReference type="AlphaFoldDB" id="A0A7I4KBS0"/>
<dbReference type="InParanoid" id="A0A7I4KBS0"/>
<reference evidence="2" key="1">
    <citation type="journal article" date="2007" name="Science">
        <title>Draft genome of the filarial nematode parasite Brugia malayi.</title>
        <authorList>
            <person name="Ghedin E."/>
            <person name="Wang S."/>
            <person name="Spiro D."/>
            <person name="Caler E."/>
            <person name="Zhao Q."/>
            <person name="Crabtree J."/>
            <person name="Allen J.E."/>
            <person name="Delcher A.L."/>
            <person name="Guiliano D.B."/>
            <person name="Miranda-Saavedra D."/>
            <person name="Angiuoli S.V."/>
            <person name="Creasy T."/>
            <person name="Amedeo P."/>
            <person name="Haas B."/>
            <person name="El-Sayed N.M."/>
            <person name="Wortman J.R."/>
            <person name="Feldblyum T."/>
            <person name="Tallon L."/>
            <person name="Schatz M."/>
            <person name="Shumway M."/>
            <person name="Koo H."/>
            <person name="Salzberg S.L."/>
            <person name="Schobel S."/>
            <person name="Pertea M."/>
            <person name="Pop M."/>
            <person name="White O."/>
            <person name="Barton G.J."/>
            <person name="Carlow C.K."/>
            <person name="Crawford M.J."/>
            <person name="Daub J."/>
            <person name="Dimmic M.W."/>
            <person name="Estes C.F."/>
            <person name="Foster J.M."/>
            <person name="Ganatra M."/>
            <person name="Gregory W.F."/>
            <person name="Johnson N.M."/>
            <person name="Jin J."/>
            <person name="Komuniecki R."/>
            <person name="Korf I."/>
            <person name="Kumar S."/>
            <person name="Laney S."/>
            <person name="Li B.W."/>
            <person name="Li W."/>
            <person name="Lindblom T.H."/>
            <person name="Lustigman S."/>
            <person name="Ma D."/>
            <person name="Maina C.V."/>
            <person name="Martin D.M."/>
            <person name="McCarter J.P."/>
            <person name="McReynolds L."/>
            <person name="Mitreva M."/>
            <person name="Nutman T.B."/>
            <person name="Parkinson J."/>
            <person name="Peregrin-Alvarez J.M."/>
            <person name="Poole C."/>
            <person name="Ren Q."/>
            <person name="Saunders L."/>
            <person name="Sluder A.E."/>
            <person name="Smith K."/>
            <person name="Stanke M."/>
            <person name="Unnasch T.R."/>
            <person name="Ware J."/>
            <person name="Wei A.D."/>
            <person name="Weil G."/>
            <person name="Williams D.J."/>
            <person name="Zhang Y."/>
            <person name="Williams S.A."/>
            <person name="Fraser-Liggett C."/>
            <person name="Slatko B."/>
            <person name="Blaxter M.L."/>
            <person name="Scott A.L."/>
        </authorList>
    </citation>
    <scope>NUCLEOTIDE SEQUENCE</scope>
    <source>
        <strain evidence="2">FR3</strain>
    </source>
</reference>
<evidence type="ECO:0000313" key="2">
    <source>
        <dbReference type="Proteomes" id="UP000006672"/>
    </source>
</evidence>
<name>A0A7I4KBS0_BRUMA</name>
<feature type="transmembrane region" description="Helical" evidence="1">
    <location>
        <begin position="25"/>
        <end position="47"/>
    </location>
</feature>
<dbReference type="WBParaSite" id="Bm18601.1">
    <property type="protein sequence ID" value="Bm18601.1"/>
    <property type="gene ID" value="WBGene00304804"/>
</dbReference>